<name>A0A1E7LSH9_9ACTN</name>
<evidence type="ECO:0000256" key="1">
    <source>
        <dbReference type="SAM" id="MobiDB-lite"/>
    </source>
</evidence>
<evidence type="ECO:0000313" key="3">
    <source>
        <dbReference type="Proteomes" id="UP000175971"/>
    </source>
</evidence>
<feature type="compositionally biased region" description="Pro residues" evidence="1">
    <location>
        <begin position="192"/>
        <end position="210"/>
    </location>
</feature>
<sequence>MAWRQHVPALASASAGIRQAEDAWDAVSDYFCDHDGWPVDEKGYADGKVVRDAQAWKHVEVFLAHGPDVLAGVRAAATGADYLGGPISEDLRRLSSIDAALKRAGQIQREWDDVMTIMDGSLPGTRALYESRAQEIRNAEGWHDAHELSLHGPALVRAAEYVTNRPESEQPSQTERARVALKRSASGTSTAPPTPPPVPPASPTPPHRSR</sequence>
<accession>A0A1E7LSH9</accession>
<reference evidence="2 3" key="1">
    <citation type="journal article" date="2016" name="Front. Microbiol.">
        <title>Comparative Genomics Analysis of Streptomyces Species Reveals Their Adaptation to the Marine Environment and Their Diversity at the Genomic Level.</title>
        <authorList>
            <person name="Tian X."/>
            <person name="Zhang Z."/>
            <person name="Yang T."/>
            <person name="Chen M."/>
            <person name="Li J."/>
            <person name="Chen F."/>
            <person name="Yang J."/>
            <person name="Li W."/>
            <person name="Zhang B."/>
            <person name="Zhang Z."/>
            <person name="Wu J."/>
            <person name="Zhang C."/>
            <person name="Long L."/>
            <person name="Xiao J."/>
        </authorList>
    </citation>
    <scope>NUCLEOTIDE SEQUENCE [LARGE SCALE GENOMIC DNA]</scope>
    <source>
        <strain evidence="2 3">SCSIO M10372</strain>
    </source>
</reference>
<feature type="region of interest" description="Disordered" evidence="1">
    <location>
        <begin position="163"/>
        <end position="210"/>
    </location>
</feature>
<dbReference type="Proteomes" id="UP000175971">
    <property type="component" value="Unassembled WGS sequence"/>
</dbReference>
<organism evidence="2 3">
    <name type="scientific">Streptomyces nanshensis</name>
    <dbReference type="NCBI Taxonomy" id="518642"/>
    <lineage>
        <taxon>Bacteria</taxon>
        <taxon>Bacillati</taxon>
        <taxon>Actinomycetota</taxon>
        <taxon>Actinomycetes</taxon>
        <taxon>Kitasatosporales</taxon>
        <taxon>Streptomycetaceae</taxon>
        <taxon>Streptomyces</taxon>
    </lineage>
</organism>
<gene>
    <name evidence="2" type="ORF">AN221_19800</name>
</gene>
<dbReference type="OrthoDB" id="4133109at2"/>
<evidence type="ECO:0000313" key="2">
    <source>
        <dbReference type="EMBL" id="OEV19157.1"/>
    </source>
</evidence>
<dbReference type="EMBL" id="LJGZ01000088">
    <property type="protein sequence ID" value="OEV19157.1"/>
    <property type="molecule type" value="Genomic_DNA"/>
</dbReference>
<protein>
    <submittedName>
        <fullName evidence="2">Uncharacterized protein</fullName>
    </submittedName>
</protein>
<dbReference type="AlphaFoldDB" id="A0A1E7LSH9"/>
<keyword evidence="3" id="KW-1185">Reference proteome</keyword>
<proteinExistence type="predicted"/>
<comment type="caution">
    <text evidence="2">The sequence shown here is derived from an EMBL/GenBank/DDBJ whole genome shotgun (WGS) entry which is preliminary data.</text>
</comment>
<dbReference type="PATRIC" id="fig|518642.7.peg.741"/>